<dbReference type="InterPro" id="IPR005119">
    <property type="entry name" value="LysR_subst-bd"/>
</dbReference>
<comment type="similarity">
    <text evidence="1">Belongs to the LysR transcriptional regulatory family.</text>
</comment>
<comment type="caution">
    <text evidence="6">The sequence shown here is derived from an EMBL/GenBank/DDBJ whole genome shotgun (WGS) entry which is preliminary data.</text>
</comment>
<dbReference type="SUPFAM" id="SSF46785">
    <property type="entry name" value="Winged helix' DNA-binding domain"/>
    <property type="match status" value="1"/>
</dbReference>
<feature type="domain" description="HTH lysR-type" evidence="5">
    <location>
        <begin position="1"/>
        <end position="58"/>
    </location>
</feature>
<evidence type="ECO:0000256" key="2">
    <source>
        <dbReference type="ARBA" id="ARBA00023015"/>
    </source>
</evidence>
<dbReference type="Gene3D" id="1.10.10.10">
    <property type="entry name" value="Winged helix-like DNA-binding domain superfamily/Winged helix DNA-binding domain"/>
    <property type="match status" value="1"/>
</dbReference>
<evidence type="ECO:0000313" key="7">
    <source>
        <dbReference type="Proteomes" id="UP000460221"/>
    </source>
</evidence>
<evidence type="ECO:0000259" key="5">
    <source>
        <dbReference type="PROSITE" id="PS50931"/>
    </source>
</evidence>
<dbReference type="InterPro" id="IPR000847">
    <property type="entry name" value="LysR_HTH_N"/>
</dbReference>
<evidence type="ECO:0000256" key="4">
    <source>
        <dbReference type="ARBA" id="ARBA00023163"/>
    </source>
</evidence>
<reference evidence="6 7" key="1">
    <citation type="submission" date="2019-11" db="EMBL/GenBank/DDBJ databases">
        <authorList>
            <person name="Jiang L.-Q."/>
        </authorList>
    </citation>
    <scope>NUCLEOTIDE SEQUENCE [LARGE SCALE GENOMIC DNA]</scope>
    <source>
        <strain evidence="6 7">YIM 132087</strain>
    </source>
</reference>
<evidence type="ECO:0000256" key="1">
    <source>
        <dbReference type="ARBA" id="ARBA00009437"/>
    </source>
</evidence>
<protein>
    <submittedName>
        <fullName evidence="6">LysR family transcriptional regulator</fullName>
    </submittedName>
</protein>
<dbReference type="Pfam" id="PF03466">
    <property type="entry name" value="LysR_substrate"/>
    <property type="match status" value="1"/>
</dbReference>
<proteinExistence type="inferred from homology"/>
<dbReference type="PROSITE" id="PS50931">
    <property type="entry name" value="HTH_LYSR"/>
    <property type="match status" value="1"/>
</dbReference>
<dbReference type="Gene3D" id="3.40.190.290">
    <property type="match status" value="1"/>
</dbReference>
<dbReference type="GO" id="GO:0003700">
    <property type="term" value="F:DNA-binding transcription factor activity"/>
    <property type="evidence" value="ECO:0007669"/>
    <property type="project" value="InterPro"/>
</dbReference>
<keyword evidence="3" id="KW-0238">DNA-binding</keyword>
<dbReference type="SUPFAM" id="SSF53850">
    <property type="entry name" value="Periplasmic binding protein-like II"/>
    <property type="match status" value="1"/>
</dbReference>
<dbReference type="InterPro" id="IPR036388">
    <property type="entry name" value="WH-like_DNA-bd_sf"/>
</dbReference>
<sequence length="301" mass="32482">MKADDLLVLLEVARSGSLLGAASALEVDHTTVSRRLSALERAVGAPVVVRTGRGCELTDLGRSLLAPSESVERAVGQARTLAQPGGVSELTGLVRIAAPDVFAVEFMGPAMARMVRTHPGVTLELTSATRPMVQGNGADIEIGVGSSQPRLETVLLSPYVLGLYGSTDYLADHGTPTTREELDGHRLVYYVESLIRVYELDVIDELFPSHRVHVASTSVHAQLTATMAGAGLGLLPAFLADAQIGLRRVLRHEVDVPQKYIAALAPRSLRRPATTVVMQEIRSEVRARQHELMGRRIRHEP</sequence>
<dbReference type="PANTHER" id="PTHR30579">
    <property type="entry name" value="TRANSCRIPTIONAL REGULATOR"/>
    <property type="match status" value="1"/>
</dbReference>
<dbReference type="Pfam" id="PF00126">
    <property type="entry name" value="HTH_1"/>
    <property type="match status" value="1"/>
</dbReference>
<evidence type="ECO:0000256" key="3">
    <source>
        <dbReference type="ARBA" id="ARBA00023125"/>
    </source>
</evidence>
<keyword evidence="7" id="KW-1185">Reference proteome</keyword>
<dbReference type="AlphaFoldDB" id="A0A7K1FL94"/>
<accession>A0A7K1FL94</accession>
<dbReference type="PANTHER" id="PTHR30579:SF3">
    <property type="entry name" value="TRANSCRIPTIONAL REGULATORY PROTEIN"/>
    <property type="match status" value="1"/>
</dbReference>
<dbReference type="GO" id="GO:0003677">
    <property type="term" value="F:DNA binding"/>
    <property type="evidence" value="ECO:0007669"/>
    <property type="project" value="UniProtKB-KW"/>
</dbReference>
<keyword evidence="2" id="KW-0805">Transcription regulation</keyword>
<name>A0A7K1FL94_9ACTN</name>
<gene>
    <name evidence="6" type="ORF">GIS00_13305</name>
</gene>
<keyword evidence="4" id="KW-0804">Transcription</keyword>
<dbReference type="InterPro" id="IPR050176">
    <property type="entry name" value="LTTR"/>
</dbReference>
<dbReference type="EMBL" id="WLYK01000005">
    <property type="protein sequence ID" value="MTD14917.1"/>
    <property type="molecule type" value="Genomic_DNA"/>
</dbReference>
<dbReference type="Proteomes" id="UP000460221">
    <property type="component" value="Unassembled WGS sequence"/>
</dbReference>
<evidence type="ECO:0000313" key="6">
    <source>
        <dbReference type="EMBL" id="MTD14917.1"/>
    </source>
</evidence>
<organism evidence="6 7">
    <name type="scientific">Nakamurella alba</name>
    <dbReference type="NCBI Taxonomy" id="2665158"/>
    <lineage>
        <taxon>Bacteria</taxon>
        <taxon>Bacillati</taxon>
        <taxon>Actinomycetota</taxon>
        <taxon>Actinomycetes</taxon>
        <taxon>Nakamurellales</taxon>
        <taxon>Nakamurellaceae</taxon>
        <taxon>Nakamurella</taxon>
    </lineage>
</organism>
<dbReference type="InterPro" id="IPR036390">
    <property type="entry name" value="WH_DNA-bd_sf"/>
</dbReference>